<dbReference type="InterPro" id="IPR033469">
    <property type="entry name" value="CYTH-like_dom_sf"/>
</dbReference>
<organism evidence="2 3">
    <name type="scientific">Modicisalibacter zincidurans</name>
    <dbReference type="NCBI Taxonomy" id="1178777"/>
    <lineage>
        <taxon>Bacteria</taxon>
        <taxon>Pseudomonadati</taxon>
        <taxon>Pseudomonadota</taxon>
        <taxon>Gammaproteobacteria</taxon>
        <taxon>Oceanospirillales</taxon>
        <taxon>Halomonadaceae</taxon>
        <taxon>Modicisalibacter</taxon>
    </lineage>
</organism>
<comment type="caution">
    <text evidence="2">The sequence shown here is derived from an EMBL/GenBank/DDBJ whole genome shotgun (WGS) entry which is preliminary data.</text>
</comment>
<dbReference type="Proteomes" id="UP001500074">
    <property type="component" value="Unassembled WGS sequence"/>
</dbReference>
<evidence type="ECO:0000259" key="1">
    <source>
        <dbReference type="PROSITE" id="PS51707"/>
    </source>
</evidence>
<dbReference type="PANTHER" id="PTHR39569">
    <property type="entry name" value="INORGANIC TRIPHOSPHATASE"/>
    <property type="match status" value="1"/>
</dbReference>
<dbReference type="PANTHER" id="PTHR39569:SF1">
    <property type="entry name" value="INORGANIC TRIPHOSPHATASE"/>
    <property type="match status" value="1"/>
</dbReference>
<evidence type="ECO:0000313" key="3">
    <source>
        <dbReference type="Proteomes" id="UP001500074"/>
    </source>
</evidence>
<dbReference type="SMART" id="SM01118">
    <property type="entry name" value="CYTH"/>
    <property type="match status" value="1"/>
</dbReference>
<proteinExistence type="predicted"/>
<dbReference type="InterPro" id="IPR023577">
    <property type="entry name" value="CYTH_domain"/>
</dbReference>
<dbReference type="PROSITE" id="PS51707">
    <property type="entry name" value="CYTH"/>
    <property type="match status" value="1"/>
</dbReference>
<name>A0ABP9RBX3_9GAMM</name>
<dbReference type="EMBL" id="BAABKI010000017">
    <property type="protein sequence ID" value="GAA5174282.1"/>
    <property type="molecule type" value="Genomic_DNA"/>
</dbReference>
<sequence length="293" mass="31956">MAREIELKLVLGESAAQRLAAHPRLAGLSARRETLINSYYDTPAGDLQRQRVALRLRRTPQRILQTLKTAGEGSGGLSSRGEWEWPVSEQALDLAGLAALPPMQALGRDVLLALEPRFATDFARTRWLVEDAETTIEVALDQGEIRAGQRRVAINELELELKRGAPSELWRLAEALADHVALRPANASKAARGALLCDGRRPTLASAAERRAATPRQRCDLAIAALDALSDSGERECLSRAREAFDSLADDTSLTTAIRQPARRLIDALAEPQWLTPSFGQHSLALLAALDAR</sequence>
<dbReference type="InterPro" id="IPR039013">
    <property type="entry name" value="YgiF"/>
</dbReference>
<reference evidence="3" key="1">
    <citation type="journal article" date="2019" name="Int. J. Syst. Evol. Microbiol.">
        <title>The Global Catalogue of Microorganisms (GCM) 10K type strain sequencing project: providing services to taxonomists for standard genome sequencing and annotation.</title>
        <authorList>
            <consortium name="The Broad Institute Genomics Platform"/>
            <consortium name="The Broad Institute Genome Sequencing Center for Infectious Disease"/>
            <person name="Wu L."/>
            <person name="Ma J."/>
        </authorList>
    </citation>
    <scope>NUCLEOTIDE SEQUENCE [LARGE SCALE GENOMIC DNA]</scope>
    <source>
        <strain evidence="3">JCM 18472</strain>
    </source>
</reference>
<dbReference type="SUPFAM" id="SSF55154">
    <property type="entry name" value="CYTH-like phosphatases"/>
    <property type="match status" value="1"/>
</dbReference>
<gene>
    <name evidence="2" type="ORF">GCM10023342_14870</name>
</gene>
<dbReference type="Pfam" id="PF01928">
    <property type="entry name" value="CYTH"/>
    <property type="match status" value="1"/>
</dbReference>
<feature type="domain" description="CYTH" evidence="1">
    <location>
        <begin position="2"/>
        <end position="200"/>
    </location>
</feature>
<dbReference type="CDD" id="cd07756">
    <property type="entry name" value="CYTH-like_Pase_CHAD"/>
    <property type="match status" value="1"/>
</dbReference>
<accession>A0ABP9RBX3</accession>
<protein>
    <recommendedName>
        <fullName evidence="1">CYTH domain-containing protein</fullName>
    </recommendedName>
</protein>
<dbReference type="RefSeq" id="WP_031384176.1">
    <property type="nucleotide sequence ID" value="NZ_BAABKI010000017.1"/>
</dbReference>
<keyword evidence="3" id="KW-1185">Reference proteome</keyword>
<dbReference type="Gene3D" id="2.40.320.10">
    <property type="entry name" value="Hypothetical Protein Pfu-838710-001"/>
    <property type="match status" value="1"/>
</dbReference>
<evidence type="ECO:0000313" key="2">
    <source>
        <dbReference type="EMBL" id="GAA5174282.1"/>
    </source>
</evidence>